<evidence type="ECO:0000256" key="1">
    <source>
        <dbReference type="ARBA" id="ARBA00008061"/>
    </source>
</evidence>
<proteinExistence type="inferred from homology"/>
<dbReference type="PANTHER" id="PTHR43002">
    <property type="entry name" value="GLYCOGEN DEBRANCHING ENZYME"/>
    <property type="match status" value="1"/>
</dbReference>
<dbReference type="InterPro" id="IPR014756">
    <property type="entry name" value="Ig_E-set"/>
</dbReference>
<comment type="similarity">
    <text evidence="1">Belongs to the glycosyl hydrolase 13 family.</text>
</comment>
<dbReference type="InterPro" id="IPR004193">
    <property type="entry name" value="Glyco_hydro_13_N"/>
</dbReference>
<name>A0A245ZT09_9SPHN</name>
<dbReference type="Gene3D" id="3.20.20.80">
    <property type="entry name" value="Glycosidases"/>
    <property type="match status" value="1"/>
</dbReference>
<comment type="caution">
    <text evidence="4">The sequence shown here is derived from an EMBL/GenBank/DDBJ whole genome shotgun (WGS) entry which is preliminary data.</text>
</comment>
<dbReference type="InterPro" id="IPR017853">
    <property type="entry name" value="GH"/>
</dbReference>
<keyword evidence="4" id="KW-0326">Glycosidase</keyword>
<protein>
    <submittedName>
        <fullName evidence="4">Glycogen debranching enzyme</fullName>
        <ecNumber evidence="4">3.2.1.-</ecNumber>
    </submittedName>
</protein>
<dbReference type="SUPFAM" id="SSF81296">
    <property type="entry name" value="E set domains"/>
    <property type="match status" value="1"/>
</dbReference>
<keyword evidence="5" id="KW-1185">Reference proteome</keyword>
<organism evidence="4 5">
    <name type="scientific">Sphingomonas mucosissima</name>
    <dbReference type="NCBI Taxonomy" id="370959"/>
    <lineage>
        <taxon>Bacteria</taxon>
        <taxon>Pseudomonadati</taxon>
        <taxon>Pseudomonadota</taxon>
        <taxon>Alphaproteobacteria</taxon>
        <taxon>Sphingomonadales</taxon>
        <taxon>Sphingomonadaceae</taxon>
        <taxon>Sphingomonas</taxon>
    </lineage>
</organism>
<keyword evidence="4" id="KW-0378">Hydrolase</keyword>
<dbReference type="EMBL" id="NBBJ01000001">
    <property type="protein sequence ID" value="OWK32857.1"/>
    <property type="molecule type" value="Genomic_DNA"/>
</dbReference>
<evidence type="ECO:0000313" key="5">
    <source>
        <dbReference type="Proteomes" id="UP000197783"/>
    </source>
</evidence>
<dbReference type="Gene3D" id="2.60.40.10">
    <property type="entry name" value="Immunoglobulins"/>
    <property type="match status" value="1"/>
</dbReference>
<dbReference type="AlphaFoldDB" id="A0A245ZT09"/>
<dbReference type="InterPro" id="IPR013783">
    <property type="entry name" value="Ig-like_fold"/>
</dbReference>
<feature type="region of interest" description="Disordered" evidence="2">
    <location>
        <begin position="215"/>
        <end position="244"/>
    </location>
</feature>
<dbReference type="SUPFAM" id="SSF51445">
    <property type="entry name" value="(Trans)glycosidases"/>
    <property type="match status" value="1"/>
</dbReference>
<dbReference type="EC" id="3.2.1.-" evidence="4"/>
<dbReference type="Proteomes" id="UP000197783">
    <property type="component" value="Unassembled WGS sequence"/>
</dbReference>
<evidence type="ECO:0000259" key="3">
    <source>
        <dbReference type="Pfam" id="PF02922"/>
    </source>
</evidence>
<evidence type="ECO:0000313" key="4">
    <source>
        <dbReference type="EMBL" id="OWK32857.1"/>
    </source>
</evidence>
<sequence>MLDEYDCRGSPVSHRFHVRSPRARQVWLCLFEGARERRQMMTRDGDDWWCEALVSSGVCYGFRAEGDHPFDPSKLLVDPYATHLDRPFAYDPQLGMAGVDTAALVPKAVLTSPLPPLPPRAPVFKARGLIYELNVRGFTMRHPDVPERLRGTIAALAHPAVLDHLLCIGVDAVELMPIVAWIDERHLPPLGLRNAWGYNPVVPMALDPRLCPGGHGGTARHGGDVAAGGDWHDSRPCVQPHGRE</sequence>
<feature type="domain" description="Glycoside hydrolase family 13 N-terminal" evidence="3">
    <location>
        <begin position="15"/>
        <end position="81"/>
    </location>
</feature>
<dbReference type="GO" id="GO:0005975">
    <property type="term" value="P:carbohydrate metabolic process"/>
    <property type="evidence" value="ECO:0007669"/>
    <property type="project" value="InterPro"/>
</dbReference>
<feature type="compositionally biased region" description="Basic and acidic residues" evidence="2">
    <location>
        <begin position="230"/>
        <end position="244"/>
    </location>
</feature>
<dbReference type="Pfam" id="PF02922">
    <property type="entry name" value="CBM_48"/>
    <property type="match status" value="1"/>
</dbReference>
<dbReference type="GO" id="GO:0004553">
    <property type="term" value="F:hydrolase activity, hydrolyzing O-glycosyl compounds"/>
    <property type="evidence" value="ECO:0007669"/>
    <property type="project" value="InterPro"/>
</dbReference>
<evidence type="ECO:0000256" key="2">
    <source>
        <dbReference type="SAM" id="MobiDB-lite"/>
    </source>
</evidence>
<gene>
    <name evidence="4" type="primary">glgX_2</name>
    <name evidence="4" type="ORF">SPMU_11990</name>
</gene>
<reference evidence="4 5" key="1">
    <citation type="submission" date="2017-03" db="EMBL/GenBank/DDBJ databases">
        <title>Genome sequence of Sphingomonas mucosissima DSM 17494.</title>
        <authorList>
            <person name="Poehlein A."/>
            <person name="Wuebbeler J.H."/>
            <person name="Steinbuechel A."/>
            <person name="Daniel R."/>
        </authorList>
    </citation>
    <scope>NUCLEOTIDE SEQUENCE [LARGE SCALE GENOMIC DNA]</scope>
    <source>
        <strain evidence="4 5">DSM 17494</strain>
    </source>
</reference>
<accession>A0A245ZT09</accession>